<evidence type="ECO:0000259" key="2">
    <source>
        <dbReference type="Pfam" id="PF09917"/>
    </source>
</evidence>
<proteinExistence type="predicted"/>
<comment type="caution">
    <text evidence="3">The sequence shown here is derived from an EMBL/GenBank/DDBJ whole genome shotgun (WGS) entry which is preliminary data.</text>
</comment>
<organism evidence="3 4">
    <name type="scientific">Phyllobacterium bourgognense</name>
    <dbReference type="NCBI Taxonomy" id="314236"/>
    <lineage>
        <taxon>Bacteria</taxon>
        <taxon>Pseudomonadati</taxon>
        <taxon>Pseudomonadota</taxon>
        <taxon>Alphaproteobacteria</taxon>
        <taxon>Hyphomicrobiales</taxon>
        <taxon>Phyllobacteriaceae</taxon>
        <taxon>Phyllobacterium</taxon>
    </lineage>
</organism>
<evidence type="ECO:0000313" key="3">
    <source>
        <dbReference type="EMBL" id="RCW81192.1"/>
    </source>
</evidence>
<dbReference type="InterPro" id="IPR019223">
    <property type="entry name" value="DUF2147"/>
</dbReference>
<dbReference type="Gene3D" id="2.40.128.520">
    <property type="match status" value="1"/>
</dbReference>
<feature type="chain" id="PRO_5016687336" evidence="1">
    <location>
        <begin position="32"/>
        <end position="157"/>
    </location>
</feature>
<dbReference type="AlphaFoldDB" id="A0A368YLT2"/>
<reference evidence="3 4" key="1">
    <citation type="submission" date="2018-07" db="EMBL/GenBank/DDBJ databases">
        <title>Genomic Encyclopedia of Type Strains, Phase III (KMG-III): the genomes of soil and plant-associated and newly described type strains.</title>
        <authorList>
            <person name="Whitman W."/>
        </authorList>
    </citation>
    <scope>NUCLEOTIDE SEQUENCE [LARGE SCALE GENOMIC DNA]</scope>
    <source>
        <strain evidence="3 4">31-25a</strain>
    </source>
</reference>
<dbReference type="Proteomes" id="UP000253324">
    <property type="component" value="Unassembled WGS sequence"/>
</dbReference>
<keyword evidence="1" id="KW-0732">Signal</keyword>
<dbReference type="PANTHER" id="PTHR36919:SF2">
    <property type="entry name" value="BLL6627 PROTEIN"/>
    <property type="match status" value="1"/>
</dbReference>
<feature type="signal peptide" evidence="1">
    <location>
        <begin position="1"/>
        <end position="31"/>
    </location>
</feature>
<dbReference type="RefSeq" id="WP_114431282.1">
    <property type="nucleotide sequence ID" value="NZ_QPJM01000011.1"/>
</dbReference>
<feature type="domain" description="DUF2147" evidence="2">
    <location>
        <begin position="39"/>
        <end position="152"/>
    </location>
</feature>
<dbReference type="PANTHER" id="PTHR36919">
    <property type="entry name" value="BLR1215 PROTEIN"/>
    <property type="match status" value="1"/>
</dbReference>
<dbReference type="Pfam" id="PF09917">
    <property type="entry name" value="DUF2147"/>
    <property type="match status" value="1"/>
</dbReference>
<dbReference type="OrthoDB" id="9811671at2"/>
<evidence type="ECO:0000256" key="1">
    <source>
        <dbReference type="SAM" id="SignalP"/>
    </source>
</evidence>
<evidence type="ECO:0000313" key="4">
    <source>
        <dbReference type="Proteomes" id="UP000253324"/>
    </source>
</evidence>
<name>A0A368YLT2_9HYPH</name>
<dbReference type="EMBL" id="QPJM01000011">
    <property type="protein sequence ID" value="RCW81192.1"/>
    <property type="molecule type" value="Genomic_DNA"/>
</dbReference>
<accession>A0A368YLT2</accession>
<sequence length="157" mass="17496">MLKSKIRKFSLAVMFTAGLTGLQLTSALAQASSPSEIEGVWETQEGNFKFEVFEAGGSFAARVIYGDRLMEADGKTFKKDIHNPDPKLRSRSLEGITFLTDLKWDPQDRRWEDGNFYDGSSGRTYSGRASIRDGALELRGYAGTPLLGQTMVLYRVQ</sequence>
<keyword evidence="4" id="KW-1185">Reference proteome</keyword>
<gene>
    <name evidence="3" type="ORF">C7476_11154</name>
</gene>
<protein>
    <submittedName>
        <fullName evidence="3">Uncharacterized protein (DUF2147 family)</fullName>
    </submittedName>
</protein>